<accession>A0A1J5QCR0</accession>
<gene>
    <name evidence="1" type="ORF">GALL_446030</name>
</gene>
<name>A0A1J5QCR0_9ZZZZ</name>
<evidence type="ECO:0000313" key="1">
    <source>
        <dbReference type="EMBL" id="OIQ73757.1"/>
    </source>
</evidence>
<dbReference type="AlphaFoldDB" id="A0A1J5QCR0"/>
<organism evidence="1">
    <name type="scientific">mine drainage metagenome</name>
    <dbReference type="NCBI Taxonomy" id="410659"/>
    <lineage>
        <taxon>unclassified sequences</taxon>
        <taxon>metagenomes</taxon>
        <taxon>ecological metagenomes</taxon>
    </lineage>
</organism>
<reference evidence="1" key="1">
    <citation type="submission" date="2016-10" db="EMBL/GenBank/DDBJ databases">
        <title>Sequence of Gallionella enrichment culture.</title>
        <authorList>
            <person name="Poehlein A."/>
            <person name="Muehling M."/>
            <person name="Daniel R."/>
        </authorList>
    </citation>
    <scope>NUCLEOTIDE SEQUENCE</scope>
</reference>
<proteinExistence type="predicted"/>
<dbReference type="EMBL" id="MLJW01002746">
    <property type="protein sequence ID" value="OIQ73757.1"/>
    <property type="molecule type" value="Genomic_DNA"/>
</dbReference>
<comment type="caution">
    <text evidence="1">The sequence shown here is derived from an EMBL/GenBank/DDBJ whole genome shotgun (WGS) entry which is preliminary data.</text>
</comment>
<sequence length="39" mass="4348">MDALLDNDGKGTHSVAENLAEFMAYNHMDAKRFNQHAAI</sequence>
<protein>
    <submittedName>
        <fullName evidence="1">Uncharacterized protein</fullName>
    </submittedName>
</protein>